<feature type="transmembrane region" description="Helical" evidence="1">
    <location>
        <begin position="38"/>
        <end position="56"/>
    </location>
</feature>
<sequence length="61" mass="6946">MNKPMAAMLQRAVQAAILGVLLWASAMAFGWRWLLFVVIAVLIYGLICFGYAIFLWRVNQK</sequence>
<comment type="caution">
    <text evidence="2">The sequence shown here is derived from an EMBL/GenBank/DDBJ whole genome shotgun (WGS) entry which is preliminary data.</text>
</comment>
<accession>A0ABW4BHQ4</accession>
<proteinExistence type="predicted"/>
<dbReference type="EMBL" id="JBHTOA010000034">
    <property type="protein sequence ID" value="MFD1399526.1"/>
    <property type="molecule type" value="Genomic_DNA"/>
</dbReference>
<evidence type="ECO:0008006" key="4">
    <source>
        <dbReference type="Google" id="ProtNLM"/>
    </source>
</evidence>
<keyword evidence="1" id="KW-0812">Transmembrane</keyword>
<dbReference type="Proteomes" id="UP001597199">
    <property type="component" value="Unassembled WGS sequence"/>
</dbReference>
<keyword evidence="3" id="KW-1185">Reference proteome</keyword>
<evidence type="ECO:0000313" key="3">
    <source>
        <dbReference type="Proteomes" id="UP001597199"/>
    </source>
</evidence>
<dbReference type="RefSeq" id="WP_204119259.1">
    <property type="nucleotide sequence ID" value="NZ_BOLV01000013.1"/>
</dbReference>
<evidence type="ECO:0000256" key="1">
    <source>
        <dbReference type="SAM" id="Phobius"/>
    </source>
</evidence>
<evidence type="ECO:0000313" key="2">
    <source>
        <dbReference type="EMBL" id="MFD1399526.1"/>
    </source>
</evidence>
<gene>
    <name evidence="2" type="ORF">ACFQ41_09435</name>
</gene>
<protein>
    <recommendedName>
        <fullName evidence="4">DUF2892 domain-containing protein</fullName>
    </recommendedName>
</protein>
<keyword evidence="1" id="KW-0472">Membrane</keyword>
<organism evidence="2 3">
    <name type="scientific">Lacticaseibacillus suilingensis</name>
    <dbReference type="NCBI Taxonomy" id="2799577"/>
    <lineage>
        <taxon>Bacteria</taxon>
        <taxon>Bacillati</taxon>
        <taxon>Bacillota</taxon>
        <taxon>Bacilli</taxon>
        <taxon>Lactobacillales</taxon>
        <taxon>Lactobacillaceae</taxon>
        <taxon>Lacticaseibacillus</taxon>
    </lineage>
</organism>
<keyword evidence="1" id="KW-1133">Transmembrane helix</keyword>
<reference evidence="3" key="1">
    <citation type="journal article" date="2019" name="Int. J. Syst. Evol. Microbiol.">
        <title>The Global Catalogue of Microorganisms (GCM) 10K type strain sequencing project: providing services to taxonomists for standard genome sequencing and annotation.</title>
        <authorList>
            <consortium name="The Broad Institute Genomics Platform"/>
            <consortium name="The Broad Institute Genome Sequencing Center for Infectious Disease"/>
            <person name="Wu L."/>
            <person name="Ma J."/>
        </authorList>
    </citation>
    <scope>NUCLEOTIDE SEQUENCE [LARGE SCALE GENOMIC DNA]</scope>
    <source>
        <strain evidence="3">CCM 9110</strain>
    </source>
</reference>
<name>A0ABW4BHQ4_9LACO</name>